<organism evidence="2 3">
    <name type="scientific">Didymodactylos carnosus</name>
    <dbReference type="NCBI Taxonomy" id="1234261"/>
    <lineage>
        <taxon>Eukaryota</taxon>
        <taxon>Metazoa</taxon>
        <taxon>Spiralia</taxon>
        <taxon>Gnathifera</taxon>
        <taxon>Rotifera</taxon>
        <taxon>Eurotatoria</taxon>
        <taxon>Bdelloidea</taxon>
        <taxon>Philodinida</taxon>
        <taxon>Philodinidae</taxon>
        <taxon>Didymodactylos</taxon>
    </lineage>
</organism>
<sequence length="52" mass="5919">YLQNMTKKAADLTRVSSQSEEENEEPENDDGYSGGTCRESQVTLVSMWLNYN</sequence>
<accession>A0A8S2Q6J9</accession>
<comment type="caution">
    <text evidence="2">The sequence shown here is derived from an EMBL/GenBank/DDBJ whole genome shotgun (WGS) entry which is preliminary data.</text>
</comment>
<dbReference type="AlphaFoldDB" id="A0A8S2Q6J9"/>
<reference evidence="2" key="1">
    <citation type="submission" date="2021-02" db="EMBL/GenBank/DDBJ databases">
        <authorList>
            <person name="Nowell W R."/>
        </authorList>
    </citation>
    <scope>NUCLEOTIDE SEQUENCE</scope>
</reference>
<gene>
    <name evidence="2" type="ORF">SRO942_LOCUS28303</name>
</gene>
<name>A0A8S2Q6J9_9BILA</name>
<evidence type="ECO:0000313" key="2">
    <source>
        <dbReference type="EMBL" id="CAF4091388.1"/>
    </source>
</evidence>
<protein>
    <submittedName>
        <fullName evidence="2">Uncharacterized protein</fullName>
    </submittedName>
</protein>
<dbReference type="Proteomes" id="UP000681722">
    <property type="component" value="Unassembled WGS sequence"/>
</dbReference>
<feature type="region of interest" description="Disordered" evidence="1">
    <location>
        <begin position="1"/>
        <end position="37"/>
    </location>
</feature>
<feature type="non-terminal residue" evidence="2">
    <location>
        <position position="1"/>
    </location>
</feature>
<evidence type="ECO:0000313" key="3">
    <source>
        <dbReference type="Proteomes" id="UP000681722"/>
    </source>
</evidence>
<evidence type="ECO:0000256" key="1">
    <source>
        <dbReference type="SAM" id="MobiDB-lite"/>
    </source>
</evidence>
<dbReference type="EMBL" id="CAJOBC010031243">
    <property type="protein sequence ID" value="CAF4091388.1"/>
    <property type="molecule type" value="Genomic_DNA"/>
</dbReference>
<feature type="compositionally biased region" description="Acidic residues" evidence="1">
    <location>
        <begin position="19"/>
        <end position="30"/>
    </location>
</feature>
<proteinExistence type="predicted"/>